<dbReference type="EC" id="1.1.1.31" evidence="6"/>
<dbReference type="InterPro" id="IPR002204">
    <property type="entry name" value="3-OH-isobutyrate_DH-rel_CS"/>
</dbReference>
<dbReference type="SUPFAM" id="SSF48179">
    <property type="entry name" value="6-phosphogluconate dehydrogenase C-terminal domain-like"/>
    <property type="match status" value="1"/>
</dbReference>
<evidence type="ECO:0000313" key="7">
    <source>
        <dbReference type="Proteomes" id="UP001519294"/>
    </source>
</evidence>
<dbReference type="InterPro" id="IPR015815">
    <property type="entry name" value="HIBADH-related"/>
</dbReference>
<reference evidence="6 7" key="1">
    <citation type="submission" date="2021-03" db="EMBL/GenBank/DDBJ databases">
        <title>Genomic Encyclopedia of Type Strains, Phase IV (KMG-IV): sequencing the most valuable type-strain genomes for metagenomic binning, comparative biology and taxonomic classification.</title>
        <authorList>
            <person name="Goeker M."/>
        </authorList>
    </citation>
    <scope>NUCLEOTIDE SEQUENCE [LARGE SCALE GENOMIC DNA]</scope>
    <source>
        <strain evidence="6 7">DSM 25790</strain>
    </source>
</reference>
<dbReference type="InterPro" id="IPR006115">
    <property type="entry name" value="6PGDH_NADP-bd"/>
</dbReference>
<dbReference type="SUPFAM" id="SSF51735">
    <property type="entry name" value="NAD(P)-binding Rossmann-fold domains"/>
    <property type="match status" value="1"/>
</dbReference>
<dbReference type="InterPro" id="IPR029154">
    <property type="entry name" value="HIBADH-like_NADP-bd"/>
</dbReference>
<dbReference type="InterPro" id="IPR008927">
    <property type="entry name" value="6-PGluconate_DH-like_C_sf"/>
</dbReference>
<sequence length="296" mass="32105">MDKKKVGFVGLGNMGFPMASNLLKSGFTVYGVDIKKVNEERLAAIGGKTGYTVATLTDEVDILFTSLPTPQIVEEVYLGKAGLIHHGSSPLTFVDVSTVSPELNRKIAEKATEKNMQYLGAPVSGSVSGAEAATLTVMVGGKKEAYPHALPYLHAIGKNIFQIDEDAGMGTIVKLINNLMTGIHNQAVAESLSIADHYGLDHDLIHQIVSVSSGQSDVFSRNHKNFISQDEYRKGAFTASLLHKDLKLAKYVSGGTLPLVETLIQYFDDHMDGYADKDMSATYLMLKQLHAKKKQS</sequence>
<evidence type="ECO:0000259" key="5">
    <source>
        <dbReference type="Pfam" id="PF14833"/>
    </source>
</evidence>
<name>A0ABS4SBP3_9BACI</name>
<dbReference type="Proteomes" id="UP001519294">
    <property type="component" value="Unassembled WGS sequence"/>
</dbReference>
<dbReference type="Pfam" id="PF14833">
    <property type="entry name" value="NAD_binding_11"/>
    <property type="match status" value="1"/>
</dbReference>
<dbReference type="Gene3D" id="1.10.1040.10">
    <property type="entry name" value="N-(1-d-carboxylethyl)-l-norvaline Dehydrogenase, domain 2"/>
    <property type="match status" value="1"/>
</dbReference>
<evidence type="ECO:0000313" key="6">
    <source>
        <dbReference type="EMBL" id="MBP2258440.1"/>
    </source>
</evidence>
<gene>
    <name evidence="6" type="ORF">J2Z81_002423</name>
</gene>
<dbReference type="PIRSF" id="PIRSF000103">
    <property type="entry name" value="HIBADH"/>
    <property type="match status" value="1"/>
</dbReference>
<feature type="domain" description="3-hydroxyisobutyrate dehydrogenase-like NAD-binding" evidence="5">
    <location>
        <begin position="168"/>
        <end position="283"/>
    </location>
</feature>
<comment type="caution">
    <text evidence="6">The sequence shown here is derived from an EMBL/GenBank/DDBJ whole genome shotgun (WGS) entry which is preliminary data.</text>
</comment>
<dbReference type="InterPro" id="IPR013328">
    <property type="entry name" value="6PGD_dom2"/>
</dbReference>
<evidence type="ECO:0000256" key="3">
    <source>
        <dbReference type="ARBA" id="ARBA00023027"/>
    </source>
</evidence>
<feature type="domain" description="6-phosphogluconate dehydrogenase NADP-binding" evidence="4">
    <location>
        <begin position="5"/>
        <end position="162"/>
    </location>
</feature>
<dbReference type="PANTHER" id="PTHR22981">
    <property type="entry name" value="3-HYDROXYISOBUTYRATE DEHYDROGENASE-RELATED"/>
    <property type="match status" value="1"/>
</dbReference>
<dbReference type="GO" id="GO:0008442">
    <property type="term" value="F:3-hydroxyisobutyrate dehydrogenase activity"/>
    <property type="evidence" value="ECO:0007669"/>
    <property type="project" value="UniProtKB-EC"/>
</dbReference>
<dbReference type="Gene3D" id="3.40.50.720">
    <property type="entry name" value="NAD(P)-binding Rossmann-like Domain"/>
    <property type="match status" value="1"/>
</dbReference>
<protein>
    <submittedName>
        <fullName evidence="6">3-hydroxyisobutyrate dehydrogenase</fullName>
        <ecNumber evidence="6">1.1.1.31</ecNumber>
    </submittedName>
</protein>
<keyword evidence="2 6" id="KW-0560">Oxidoreductase</keyword>
<organism evidence="6 7">
    <name type="scientific">Virgibacillus alimentarius</name>
    <dbReference type="NCBI Taxonomy" id="698769"/>
    <lineage>
        <taxon>Bacteria</taxon>
        <taxon>Bacillati</taxon>
        <taxon>Bacillota</taxon>
        <taxon>Bacilli</taxon>
        <taxon>Bacillales</taxon>
        <taxon>Bacillaceae</taxon>
        <taxon>Virgibacillus</taxon>
    </lineage>
</organism>
<keyword evidence="7" id="KW-1185">Reference proteome</keyword>
<dbReference type="PANTHER" id="PTHR22981:SF7">
    <property type="entry name" value="3-HYDROXYISOBUTYRATE DEHYDROGENASE, MITOCHONDRIAL"/>
    <property type="match status" value="1"/>
</dbReference>
<proteinExistence type="inferred from homology"/>
<evidence type="ECO:0000259" key="4">
    <source>
        <dbReference type="Pfam" id="PF03446"/>
    </source>
</evidence>
<accession>A0ABS4SBP3</accession>
<dbReference type="Pfam" id="PF03446">
    <property type="entry name" value="NAD_binding_2"/>
    <property type="match status" value="1"/>
</dbReference>
<comment type="similarity">
    <text evidence="1">Belongs to the HIBADH-related family.</text>
</comment>
<dbReference type="PROSITE" id="PS00895">
    <property type="entry name" value="3_HYDROXYISOBUT_DH"/>
    <property type="match status" value="1"/>
</dbReference>
<dbReference type="EMBL" id="JAGIKX010000026">
    <property type="protein sequence ID" value="MBP2258440.1"/>
    <property type="molecule type" value="Genomic_DNA"/>
</dbReference>
<keyword evidence="3" id="KW-0520">NAD</keyword>
<evidence type="ECO:0000256" key="2">
    <source>
        <dbReference type="ARBA" id="ARBA00023002"/>
    </source>
</evidence>
<evidence type="ECO:0000256" key="1">
    <source>
        <dbReference type="ARBA" id="ARBA00009080"/>
    </source>
</evidence>
<dbReference type="InterPro" id="IPR036291">
    <property type="entry name" value="NAD(P)-bd_dom_sf"/>
</dbReference>
<dbReference type="RefSeq" id="WP_029266440.1">
    <property type="nucleotide sequence ID" value="NZ_JAGIKX010000026.1"/>
</dbReference>